<protein>
    <submittedName>
        <fullName evidence="1">Uncharacterized protein</fullName>
    </submittedName>
</protein>
<dbReference type="Proteomes" id="UP000712600">
    <property type="component" value="Unassembled WGS sequence"/>
</dbReference>
<dbReference type="EMBL" id="QGKX02000095">
    <property type="protein sequence ID" value="KAF3571989.1"/>
    <property type="molecule type" value="Genomic_DNA"/>
</dbReference>
<dbReference type="AlphaFoldDB" id="A0A8S9RGV7"/>
<accession>A0A8S9RGV7</accession>
<reference evidence="1" key="1">
    <citation type="submission" date="2019-12" db="EMBL/GenBank/DDBJ databases">
        <title>Genome sequencing and annotation of Brassica cretica.</title>
        <authorList>
            <person name="Studholme D.J."/>
            <person name="Sarris P."/>
        </authorList>
    </citation>
    <scope>NUCLEOTIDE SEQUENCE</scope>
    <source>
        <strain evidence="1">PFS-109/04</strain>
        <tissue evidence="1">Leaf</tissue>
    </source>
</reference>
<gene>
    <name evidence="1" type="ORF">F2Q69_00058395</name>
</gene>
<evidence type="ECO:0000313" key="2">
    <source>
        <dbReference type="Proteomes" id="UP000712600"/>
    </source>
</evidence>
<evidence type="ECO:0000313" key="1">
    <source>
        <dbReference type="EMBL" id="KAF3571989.1"/>
    </source>
</evidence>
<proteinExistence type="predicted"/>
<organism evidence="1 2">
    <name type="scientific">Brassica cretica</name>
    <name type="common">Mustard</name>
    <dbReference type="NCBI Taxonomy" id="69181"/>
    <lineage>
        <taxon>Eukaryota</taxon>
        <taxon>Viridiplantae</taxon>
        <taxon>Streptophyta</taxon>
        <taxon>Embryophyta</taxon>
        <taxon>Tracheophyta</taxon>
        <taxon>Spermatophyta</taxon>
        <taxon>Magnoliopsida</taxon>
        <taxon>eudicotyledons</taxon>
        <taxon>Gunneridae</taxon>
        <taxon>Pentapetalae</taxon>
        <taxon>rosids</taxon>
        <taxon>malvids</taxon>
        <taxon>Brassicales</taxon>
        <taxon>Brassicaceae</taxon>
        <taxon>Brassiceae</taxon>
        <taxon>Brassica</taxon>
    </lineage>
</organism>
<name>A0A8S9RGV7_BRACR</name>
<comment type="caution">
    <text evidence="1">The sequence shown here is derived from an EMBL/GenBank/DDBJ whole genome shotgun (WGS) entry which is preliminary data.</text>
</comment>
<sequence length="201" mass="22250">MVKQKCCPELVQVHMFRSVEVLLDTPPGSTKNCPEAKEVEISPVHSSSPLGIGQVLSDQPAAYRHRTLGVGLFEFHLEFRVVCELACLSSTWNLVHVPVIFKDSFVAGGRTIWVQENPYSLDREHSERHGHGLWLSGYTDGVVTSSDPTVGCLARVMESLSKRSTDIRCYGSLQEAKSNLVTVALGKDDRIAWCWTLGPPE</sequence>